<gene>
    <name evidence="4" type="ORF">Sru01_47710</name>
</gene>
<dbReference type="Pfam" id="PF04203">
    <property type="entry name" value="Sortase"/>
    <property type="match status" value="1"/>
</dbReference>
<organism evidence="4 5">
    <name type="scientific">Sphaerisporangium rufum</name>
    <dbReference type="NCBI Taxonomy" id="1381558"/>
    <lineage>
        <taxon>Bacteria</taxon>
        <taxon>Bacillati</taxon>
        <taxon>Actinomycetota</taxon>
        <taxon>Actinomycetes</taxon>
        <taxon>Streptosporangiales</taxon>
        <taxon>Streptosporangiaceae</taxon>
        <taxon>Sphaerisporangium</taxon>
    </lineage>
</organism>
<feature type="transmembrane region" description="Helical" evidence="3">
    <location>
        <begin position="58"/>
        <end position="79"/>
    </location>
</feature>
<proteinExistence type="predicted"/>
<sequence>MPPEYPPDGRGGDPHAYGHPQPPHGQAYVPQVYYTQPAAPGGWQPEPARADRGQVMRAVLILAAVAGVVTVVIGVLLMAGSPDEYGLADAREPLKMNAQPSLGALAPSVGPGGPGQPLTQADPNAPPPVPSLPPAPPMQPSTPTRLVIPKIGVNSPIKPVGTDKQGAIQTPPANNPNLVGWYRYGPTAGQSGPAVMLGHKDTTSRSAVFTRLHELQNGDTIEVRRLDGTVAIFTVGGIEQAAKQTFPSDRVYGNAEAAELRLITCGGTYNRSTGHYVDNVIVYARMTGTRKGSSASSSSSSSSSPSSG</sequence>
<dbReference type="Proteomes" id="UP000655287">
    <property type="component" value="Unassembled WGS sequence"/>
</dbReference>
<dbReference type="EMBL" id="BOOU01000063">
    <property type="protein sequence ID" value="GII79789.1"/>
    <property type="molecule type" value="Genomic_DNA"/>
</dbReference>
<keyword evidence="3" id="KW-0472">Membrane</keyword>
<dbReference type="InterPro" id="IPR005754">
    <property type="entry name" value="Sortase"/>
</dbReference>
<dbReference type="InterPro" id="IPR042001">
    <property type="entry name" value="Sortase_F"/>
</dbReference>
<evidence type="ECO:0000256" key="2">
    <source>
        <dbReference type="SAM" id="MobiDB-lite"/>
    </source>
</evidence>
<keyword evidence="5" id="KW-1185">Reference proteome</keyword>
<evidence type="ECO:0000256" key="3">
    <source>
        <dbReference type="SAM" id="Phobius"/>
    </source>
</evidence>
<dbReference type="SUPFAM" id="SSF63817">
    <property type="entry name" value="Sortase"/>
    <property type="match status" value="1"/>
</dbReference>
<feature type="region of interest" description="Disordered" evidence="2">
    <location>
        <begin position="1"/>
        <end position="27"/>
    </location>
</feature>
<evidence type="ECO:0008006" key="6">
    <source>
        <dbReference type="Google" id="ProtNLM"/>
    </source>
</evidence>
<dbReference type="NCBIfam" id="NF033748">
    <property type="entry name" value="class_F_sortase"/>
    <property type="match status" value="1"/>
</dbReference>
<evidence type="ECO:0000313" key="4">
    <source>
        <dbReference type="EMBL" id="GII79789.1"/>
    </source>
</evidence>
<dbReference type="AlphaFoldDB" id="A0A919R5A1"/>
<feature type="region of interest" description="Disordered" evidence="2">
    <location>
        <begin position="101"/>
        <end position="145"/>
    </location>
</feature>
<protein>
    <recommendedName>
        <fullName evidence="6">Class F sortase</fullName>
    </recommendedName>
</protein>
<dbReference type="RefSeq" id="WP_203989986.1">
    <property type="nucleotide sequence ID" value="NZ_BOOU01000063.1"/>
</dbReference>
<keyword evidence="3" id="KW-0812">Transmembrane</keyword>
<dbReference type="GO" id="GO:0016787">
    <property type="term" value="F:hydrolase activity"/>
    <property type="evidence" value="ECO:0007669"/>
    <property type="project" value="UniProtKB-KW"/>
</dbReference>
<keyword evidence="3" id="KW-1133">Transmembrane helix</keyword>
<keyword evidence="1" id="KW-0378">Hydrolase</keyword>
<dbReference type="Gene3D" id="2.40.260.10">
    <property type="entry name" value="Sortase"/>
    <property type="match status" value="1"/>
</dbReference>
<dbReference type="CDD" id="cd05829">
    <property type="entry name" value="Sortase_F"/>
    <property type="match status" value="1"/>
</dbReference>
<evidence type="ECO:0000256" key="1">
    <source>
        <dbReference type="ARBA" id="ARBA00022801"/>
    </source>
</evidence>
<comment type="caution">
    <text evidence="4">The sequence shown here is derived from an EMBL/GenBank/DDBJ whole genome shotgun (WGS) entry which is preliminary data.</text>
</comment>
<reference evidence="4" key="1">
    <citation type="submission" date="2021-01" db="EMBL/GenBank/DDBJ databases">
        <title>Whole genome shotgun sequence of Sphaerisporangium rufum NBRC 109079.</title>
        <authorList>
            <person name="Komaki H."/>
            <person name="Tamura T."/>
        </authorList>
    </citation>
    <scope>NUCLEOTIDE SEQUENCE</scope>
    <source>
        <strain evidence="4">NBRC 109079</strain>
    </source>
</reference>
<dbReference type="InterPro" id="IPR023365">
    <property type="entry name" value="Sortase_dom-sf"/>
</dbReference>
<name>A0A919R5A1_9ACTN</name>
<feature type="compositionally biased region" description="Pro residues" evidence="2">
    <location>
        <begin position="124"/>
        <end position="140"/>
    </location>
</feature>
<evidence type="ECO:0000313" key="5">
    <source>
        <dbReference type="Proteomes" id="UP000655287"/>
    </source>
</evidence>
<accession>A0A919R5A1</accession>